<protein>
    <submittedName>
        <fullName evidence="1">DNA topoisomerase III alpha</fullName>
    </submittedName>
</protein>
<organism evidence="1">
    <name type="scientific">Ovis aries</name>
    <name type="common">Sheep</name>
    <dbReference type="NCBI Taxonomy" id="9940"/>
    <lineage>
        <taxon>Eukaryota</taxon>
        <taxon>Metazoa</taxon>
        <taxon>Chordata</taxon>
        <taxon>Craniata</taxon>
        <taxon>Vertebrata</taxon>
        <taxon>Euteleostomi</taxon>
        <taxon>Mammalia</taxon>
        <taxon>Eutheria</taxon>
        <taxon>Laurasiatheria</taxon>
        <taxon>Artiodactyla</taxon>
        <taxon>Ruminantia</taxon>
        <taxon>Pecora</taxon>
        <taxon>Bovidae</taxon>
        <taxon>Caprinae</taxon>
        <taxon>Ovis</taxon>
    </lineage>
</organism>
<reference evidence="1" key="2">
    <citation type="submission" date="2025-08" db="UniProtKB">
        <authorList>
            <consortium name="Ensembl"/>
        </authorList>
    </citation>
    <scope>IDENTIFICATION</scope>
</reference>
<evidence type="ECO:0000313" key="1">
    <source>
        <dbReference type="Ensembl" id="ENSOARP00020050911.1"/>
    </source>
</evidence>
<gene>
    <name evidence="1" type="primary">TOP3A</name>
</gene>
<accession>A0AC11E3T3</accession>
<reference evidence="1" key="1">
    <citation type="submission" date="2020-11" db="EMBL/GenBank/DDBJ databases">
        <authorList>
            <person name="Davenport K.M."/>
            <person name="Bickhart D.M."/>
            <person name="Smith T.P.L."/>
            <person name="Murdoch B.M."/>
            <person name="Rosen B.D."/>
        </authorList>
    </citation>
    <scope>NUCLEOTIDE SEQUENCE [LARGE SCALE GENOMIC DNA]</scope>
    <source>
        <strain evidence="1">OAR_USU_Benz2616</strain>
    </source>
</reference>
<proteinExistence type="predicted"/>
<reference evidence="1" key="3">
    <citation type="submission" date="2025-09" db="UniProtKB">
        <authorList>
            <consortium name="Ensembl"/>
        </authorList>
    </citation>
    <scope>IDENTIFICATION</scope>
</reference>
<sequence>MIFPALRRALRGLPRPGARALTRAAMEVALRGVRKILCVAEKNDAAKGIADLLSGGRMRRREGLSRFNKIYEFDYHLCGQNVTMVMTSVSGHLLAHDFRMQFRKWQSCNPLVLFEAEIEKYCPENFVDIKKTLEREARQCQALVIWTDCDREGENIGFEVIHVCKAVKPSLQVLRARFSEITARAVRTACENLTEPDQRVSDAVDVRQELDLRIGAAFTRFQTLRLQKIFPEVLAEQLISYGSCQFPTLGFVVERFKAIQAFVPEVFHKIRVTHDHRDGVVEFSWKRHRLFNHTACLVLYQLCMEDPRATVVEVRSKAKSKWRPQALDTVELEKLASRKLRINAKETMRIAEKLYTQGYISYPRTETNIFPKDLDLAALVEQQIPDPRWGAFARNILERGGPTPRNGNKSDQAHPPIHPTKYTDSLQGDEQRLYELIVRHFLACCSQDAQGQETTVEIDIAQERFVAHGLMILARNYLDVYPYDRWSDKTLPVYKEGTYFQPSTVEMVDGETSPPQLLTEADLIALMEKHGIGYDSMGYEMSKPDLRAELEADLKLICEGKKDKLVVLHQQVQKYKQVFIEAVAKARKLDEALSQYFGAAAEVAPQEALPAVSEPIRKCPQCGRDMVLKTRKSGGFYLSCTGFPECRSAVWFPDSVLEASRDASVCPVCQPRPVYRLKFKFKRGSLPPTMPLEFVGCIGGCDETLREILALRFSQGAPRVGQPASQTSGYLQASQSLNRMDSGQQGQPRPPVTRPSKALTRTLPPPAVESESNSVTCNCGREALLLTVRKEGPNQGRQFYKCSGGGCSFFLWADSGHPGAGPPSSASRPPGGPLGRPPGSGTLLGGSSRSGSAGSAGTSCLCGQPAVTRTVQKEGPNQGRQFHTCAQPREQQCGFFQWVDENVAPGTFGGPLWPGSKGGTQGLEARSKRARASSSDTGSAAKKPRKCSLCHQPGHTRPFCPQNR</sequence>
<dbReference type="Ensembl" id="ENSOART00020062066.1">
    <property type="protein sequence ID" value="ENSOARP00020050911.1"/>
    <property type="gene ID" value="ENSOARG00020026351.2"/>
</dbReference>
<name>A0AC11E3T3_SHEEP</name>